<dbReference type="GO" id="GO:0015421">
    <property type="term" value="F:ABC-type oligopeptide transporter activity"/>
    <property type="evidence" value="ECO:0007669"/>
    <property type="project" value="TreeGrafter"/>
</dbReference>
<dbReference type="PROSITE" id="PS50893">
    <property type="entry name" value="ABC_TRANSPORTER_2"/>
    <property type="match status" value="1"/>
</dbReference>
<feature type="transmembrane region" description="Helical" evidence="10">
    <location>
        <begin position="52"/>
        <end position="70"/>
    </location>
</feature>
<dbReference type="GO" id="GO:0005524">
    <property type="term" value="F:ATP binding"/>
    <property type="evidence" value="ECO:0007669"/>
    <property type="project" value="UniProtKB-KW"/>
</dbReference>
<keyword evidence="4 10" id="KW-0812">Transmembrane</keyword>
<proteinExistence type="predicted"/>
<keyword evidence="7 10" id="KW-1133">Transmembrane helix</keyword>
<gene>
    <name evidence="13" type="ORF">EI981_26925</name>
</gene>
<dbReference type="InterPro" id="IPR027417">
    <property type="entry name" value="P-loop_NTPase"/>
</dbReference>
<dbReference type="GO" id="GO:0016887">
    <property type="term" value="F:ATP hydrolysis activity"/>
    <property type="evidence" value="ECO:0007669"/>
    <property type="project" value="InterPro"/>
</dbReference>
<dbReference type="InterPro" id="IPR003593">
    <property type="entry name" value="AAA+_ATPase"/>
</dbReference>
<dbReference type="InterPro" id="IPR011527">
    <property type="entry name" value="ABC1_TM_dom"/>
</dbReference>
<dbReference type="Pfam" id="PF00005">
    <property type="entry name" value="ABC_tran"/>
    <property type="match status" value="1"/>
</dbReference>
<dbReference type="Gene3D" id="3.40.50.300">
    <property type="entry name" value="P-loop containing nucleotide triphosphate hydrolases"/>
    <property type="match status" value="1"/>
</dbReference>
<feature type="transmembrane region" description="Helical" evidence="10">
    <location>
        <begin position="102"/>
        <end position="123"/>
    </location>
</feature>
<dbReference type="PANTHER" id="PTHR43394:SF1">
    <property type="entry name" value="ATP-BINDING CASSETTE SUB-FAMILY B MEMBER 10, MITOCHONDRIAL"/>
    <property type="match status" value="1"/>
</dbReference>
<evidence type="ECO:0000256" key="3">
    <source>
        <dbReference type="ARBA" id="ARBA00022475"/>
    </source>
</evidence>
<dbReference type="PROSITE" id="PS50929">
    <property type="entry name" value="ABC_TM1F"/>
    <property type="match status" value="1"/>
</dbReference>
<dbReference type="Gene3D" id="1.20.1560.10">
    <property type="entry name" value="ABC transporter type 1, transmembrane domain"/>
    <property type="match status" value="1"/>
</dbReference>
<dbReference type="InterPro" id="IPR036640">
    <property type="entry name" value="ABC1_TM_sf"/>
</dbReference>
<evidence type="ECO:0000259" key="11">
    <source>
        <dbReference type="PROSITE" id="PS50893"/>
    </source>
</evidence>
<dbReference type="InterPro" id="IPR039421">
    <property type="entry name" value="Type_1_exporter"/>
</dbReference>
<evidence type="ECO:0000256" key="5">
    <source>
        <dbReference type="ARBA" id="ARBA00022741"/>
    </source>
</evidence>
<dbReference type="FunFam" id="1.20.1560.10:FF:000011">
    <property type="entry name" value="Multidrug ABC transporter ATP-binding protein"/>
    <property type="match status" value="1"/>
</dbReference>
<dbReference type="AlphaFoldDB" id="A0A3S9V567"/>
<evidence type="ECO:0000256" key="8">
    <source>
        <dbReference type="ARBA" id="ARBA00023136"/>
    </source>
</evidence>
<sequence length="629" mass="68780">MSQEQTKGKIGGGHRGPGPGGGHGAMGRPVEKAKDFKGTLKRLIHYLAPHKVQLLAVLIMAILSTVFSVLSPKVMGHATTKLFEGIMGKINGVPGASIDFQYVGQIILILIGLYLLSAAFGYVQQYLMAGVAQKTVYDLRREVNDKLNRLPLKYFDARTHGEILSRVTNDVDNISSTLQQSLTQLITSVLTIIGVIVMMLSISPLMTLIAVLTLPLSVVAITSIAKKSQKQFLRQQKELGELNGHVEEMYTGHNVVKVFGREQRSLDEFNEVNERLYQAGWKAQFISGVIMPIMNFIGNIGYVLVSVVGGILVTKGRINIGDVQAFIQYTRQFTQPIAQTANIANIIQSTVASAERVFEILDEEEEVAEAAKPVTLPQAKGNVSFDHVKFGYDPDKILIEDMNIDVSKGQTIAIVGPTGAGKTTLINLLMRFYEVTDGKITVDGVNITDMKRGDLRSLFGMVLQDTWLFNGTIRDNIAYGREGATEEEIIQAAKTAHADHFIRTLPGGYDTILNEEASNISQGQKQLLTIARAILADPAILILDEATSSVDTRTEVYIQRAMNELMKGRTSFVIAHRLSTIKDADLILVMNHGTVIEKGTHAELLAEGGFYADLYNSQFTGGGIGQEVS</sequence>
<evidence type="ECO:0000256" key="10">
    <source>
        <dbReference type="SAM" id="Phobius"/>
    </source>
</evidence>
<keyword evidence="3" id="KW-1003">Cell membrane</keyword>
<dbReference type="InterPro" id="IPR017871">
    <property type="entry name" value="ABC_transporter-like_CS"/>
</dbReference>
<dbReference type="EMBL" id="CP034346">
    <property type="protein sequence ID" value="AZS17707.1"/>
    <property type="molecule type" value="Genomic_DNA"/>
</dbReference>
<feature type="region of interest" description="Disordered" evidence="9">
    <location>
        <begin position="1"/>
        <end position="28"/>
    </location>
</feature>
<dbReference type="RefSeq" id="WP_127003501.1">
    <property type="nucleotide sequence ID" value="NZ_CP034346.1"/>
</dbReference>
<feature type="compositionally biased region" description="Gly residues" evidence="9">
    <location>
        <begin position="9"/>
        <end position="25"/>
    </location>
</feature>
<feature type="domain" description="ABC transmembrane type-1" evidence="12">
    <location>
        <begin position="55"/>
        <end position="349"/>
    </location>
</feature>
<organism evidence="13 14">
    <name type="scientific">Paenibacillus lutimineralis</name>
    <dbReference type="NCBI Taxonomy" id="2707005"/>
    <lineage>
        <taxon>Bacteria</taxon>
        <taxon>Bacillati</taxon>
        <taxon>Bacillota</taxon>
        <taxon>Bacilli</taxon>
        <taxon>Bacillales</taxon>
        <taxon>Paenibacillaceae</taxon>
        <taxon>Paenibacillus</taxon>
    </lineage>
</organism>
<dbReference type="CDD" id="cd03254">
    <property type="entry name" value="ABCC_Glucan_exporter_like"/>
    <property type="match status" value="1"/>
</dbReference>
<comment type="subcellular location">
    <subcellularLocation>
        <location evidence="1">Cell membrane</location>
        <topology evidence="1">Multi-pass membrane protein</topology>
    </subcellularLocation>
</comment>
<dbReference type="OrthoDB" id="9770415at2"/>
<reference evidence="14" key="1">
    <citation type="submission" date="2018-12" db="EMBL/GenBank/DDBJ databases">
        <title>Complete genome sequence of Paenibacillus sp. MBLB1234.</title>
        <authorList>
            <person name="Nam Y.-D."/>
            <person name="Kang J."/>
            <person name="Chung W.-H."/>
            <person name="Park Y.S."/>
        </authorList>
    </citation>
    <scope>NUCLEOTIDE SEQUENCE [LARGE SCALE GENOMIC DNA]</scope>
    <source>
        <strain evidence="14">MBLB1234</strain>
    </source>
</reference>
<protein>
    <submittedName>
        <fullName evidence="13">ABC transporter ATP-binding protein</fullName>
    </submittedName>
</protein>
<name>A0A3S9V567_9BACL</name>
<dbReference type="FunFam" id="3.40.50.300:FF:000287">
    <property type="entry name" value="Multidrug ABC transporter ATP-binding protein"/>
    <property type="match status" value="1"/>
</dbReference>
<feature type="transmembrane region" description="Helical" evidence="10">
    <location>
        <begin position="208"/>
        <end position="225"/>
    </location>
</feature>
<dbReference type="GO" id="GO:0005886">
    <property type="term" value="C:plasma membrane"/>
    <property type="evidence" value="ECO:0007669"/>
    <property type="project" value="UniProtKB-SubCell"/>
</dbReference>
<dbReference type="KEGG" id="plut:EI981_26925"/>
<evidence type="ECO:0000256" key="1">
    <source>
        <dbReference type="ARBA" id="ARBA00004651"/>
    </source>
</evidence>
<evidence type="ECO:0000256" key="4">
    <source>
        <dbReference type="ARBA" id="ARBA00022692"/>
    </source>
</evidence>
<keyword evidence="5" id="KW-0547">Nucleotide-binding</keyword>
<keyword evidence="14" id="KW-1185">Reference proteome</keyword>
<keyword evidence="2" id="KW-0813">Transport</keyword>
<dbReference type="InterPro" id="IPR003439">
    <property type="entry name" value="ABC_transporter-like_ATP-bd"/>
</dbReference>
<evidence type="ECO:0000259" key="12">
    <source>
        <dbReference type="PROSITE" id="PS50929"/>
    </source>
</evidence>
<dbReference type="PROSITE" id="PS00211">
    <property type="entry name" value="ABC_TRANSPORTER_1"/>
    <property type="match status" value="1"/>
</dbReference>
<evidence type="ECO:0000256" key="6">
    <source>
        <dbReference type="ARBA" id="ARBA00022840"/>
    </source>
</evidence>
<keyword evidence="6 13" id="KW-0067">ATP-binding</keyword>
<dbReference type="SUPFAM" id="SSF90123">
    <property type="entry name" value="ABC transporter transmembrane region"/>
    <property type="match status" value="1"/>
</dbReference>
<dbReference type="Pfam" id="PF00664">
    <property type="entry name" value="ABC_membrane"/>
    <property type="match status" value="1"/>
</dbReference>
<evidence type="ECO:0000313" key="13">
    <source>
        <dbReference type="EMBL" id="AZS17707.1"/>
    </source>
</evidence>
<dbReference type="CDD" id="cd18547">
    <property type="entry name" value="ABC_6TM_Tm288_like"/>
    <property type="match status" value="1"/>
</dbReference>
<feature type="transmembrane region" description="Helical" evidence="10">
    <location>
        <begin position="182"/>
        <end position="202"/>
    </location>
</feature>
<dbReference type="SMART" id="SM00382">
    <property type="entry name" value="AAA"/>
    <property type="match status" value="1"/>
</dbReference>
<feature type="domain" description="ABC transporter" evidence="11">
    <location>
        <begin position="383"/>
        <end position="617"/>
    </location>
</feature>
<evidence type="ECO:0000256" key="7">
    <source>
        <dbReference type="ARBA" id="ARBA00022989"/>
    </source>
</evidence>
<evidence type="ECO:0000313" key="14">
    <source>
        <dbReference type="Proteomes" id="UP000270678"/>
    </source>
</evidence>
<evidence type="ECO:0000256" key="2">
    <source>
        <dbReference type="ARBA" id="ARBA00022448"/>
    </source>
</evidence>
<accession>A0A3S9V567</accession>
<feature type="transmembrane region" description="Helical" evidence="10">
    <location>
        <begin position="285"/>
        <end position="313"/>
    </location>
</feature>
<dbReference type="Proteomes" id="UP000270678">
    <property type="component" value="Chromosome"/>
</dbReference>
<keyword evidence="8 10" id="KW-0472">Membrane</keyword>
<dbReference type="SUPFAM" id="SSF52540">
    <property type="entry name" value="P-loop containing nucleoside triphosphate hydrolases"/>
    <property type="match status" value="1"/>
</dbReference>
<dbReference type="PANTHER" id="PTHR43394">
    <property type="entry name" value="ATP-DEPENDENT PERMEASE MDL1, MITOCHONDRIAL"/>
    <property type="match status" value="1"/>
</dbReference>
<evidence type="ECO:0000256" key="9">
    <source>
        <dbReference type="SAM" id="MobiDB-lite"/>
    </source>
</evidence>